<dbReference type="Proteomes" id="UP000799753">
    <property type="component" value="Unassembled WGS sequence"/>
</dbReference>
<keyword evidence="1" id="KW-0238">DNA-binding</keyword>
<dbReference type="AlphaFoldDB" id="A0A6A6RRA3"/>
<evidence type="ECO:0000313" key="5">
    <source>
        <dbReference type="Proteomes" id="UP000799753"/>
    </source>
</evidence>
<dbReference type="OrthoDB" id="1919336at2759"/>
<sequence length="333" mass="36846">MLARGMLARLASEVPKTSTHNLSRVHLLQRRLFSNGLRAVSAGAGARVYNALLGYGKSYATAAATKPAPKAKKVVKKPAAKKPAAKKPAAKPAAKKAAPKKKPVKKVAKKKAVPKKAAKPKPKSKPRVKKTPEQLEKIKIKATKEHALSPPLLPGAVTAWNVFFSETLTGNHDRDPGTALKAASVKFKALTPAEKEHYNHLGNERTAAKRAEFEKWVRTHTPEQIRQANLARAWLRKKLTAPSARRRYVPLVDDRLLKMPASPYLRFSNERRATGDFKAIKVIEAVKLIAAEWKVLSDAEKKKYLDAYQAQRVEYEKKYLKTYGHAPGRKAAA</sequence>
<keyword evidence="5" id="KW-1185">Reference proteome</keyword>
<proteinExistence type="predicted"/>
<dbReference type="Pfam" id="PF00505">
    <property type="entry name" value="HMG_box"/>
    <property type="match status" value="1"/>
</dbReference>
<reference evidence="4" key="1">
    <citation type="journal article" date="2020" name="Stud. Mycol.">
        <title>101 Dothideomycetes genomes: a test case for predicting lifestyles and emergence of pathogens.</title>
        <authorList>
            <person name="Haridas S."/>
            <person name="Albert R."/>
            <person name="Binder M."/>
            <person name="Bloem J."/>
            <person name="Labutti K."/>
            <person name="Salamov A."/>
            <person name="Andreopoulos B."/>
            <person name="Baker S."/>
            <person name="Barry K."/>
            <person name="Bills G."/>
            <person name="Bluhm B."/>
            <person name="Cannon C."/>
            <person name="Castanera R."/>
            <person name="Culley D."/>
            <person name="Daum C."/>
            <person name="Ezra D."/>
            <person name="Gonzalez J."/>
            <person name="Henrissat B."/>
            <person name="Kuo A."/>
            <person name="Liang C."/>
            <person name="Lipzen A."/>
            <person name="Lutzoni F."/>
            <person name="Magnuson J."/>
            <person name="Mondo S."/>
            <person name="Nolan M."/>
            <person name="Ohm R."/>
            <person name="Pangilinan J."/>
            <person name="Park H.-J."/>
            <person name="Ramirez L."/>
            <person name="Alfaro M."/>
            <person name="Sun H."/>
            <person name="Tritt A."/>
            <person name="Yoshinaga Y."/>
            <person name="Zwiers L.-H."/>
            <person name="Turgeon B."/>
            <person name="Goodwin S."/>
            <person name="Spatafora J."/>
            <person name="Crous P."/>
            <person name="Grigoriev I."/>
        </authorList>
    </citation>
    <scope>NUCLEOTIDE SEQUENCE</scope>
    <source>
        <strain evidence="4">CBS 473.64</strain>
    </source>
</reference>
<feature type="region of interest" description="Disordered" evidence="2">
    <location>
        <begin position="66"/>
        <end position="134"/>
    </location>
</feature>
<dbReference type="InterPro" id="IPR009071">
    <property type="entry name" value="HMG_box_dom"/>
</dbReference>
<accession>A0A6A6RRA3</accession>
<evidence type="ECO:0000256" key="2">
    <source>
        <dbReference type="SAM" id="MobiDB-lite"/>
    </source>
</evidence>
<keyword evidence="1" id="KW-0539">Nucleus</keyword>
<name>A0A6A6RRA3_9PLEO</name>
<organism evidence="4 5">
    <name type="scientific">Massarina eburnea CBS 473.64</name>
    <dbReference type="NCBI Taxonomy" id="1395130"/>
    <lineage>
        <taxon>Eukaryota</taxon>
        <taxon>Fungi</taxon>
        <taxon>Dikarya</taxon>
        <taxon>Ascomycota</taxon>
        <taxon>Pezizomycotina</taxon>
        <taxon>Dothideomycetes</taxon>
        <taxon>Pleosporomycetidae</taxon>
        <taxon>Pleosporales</taxon>
        <taxon>Massarineae</taxon>
        <taxon>Massarinaceae</taxon>
        <taxon>Massarina</taxon>
    </lineage>
</organism>
<dbReference type="PROSITE" id="PS50118">
    <property type="entry name" value="HMG_BOX_2"/>
    <property type="match status" value="1"/>
</dbReference>
<dbReference type="InterPro" id="IPR036910">
    <property type="entry name" value="HMG_box_dom_sf"/>
</dbReference>
<evidence type="ECO:0000259" key="3">
    <source>
        <dbReference type="PROSITE" id="PS50118"/>
    </source>
</evidence>
<feature type="compositionally biased region" description="Basic residues" evidence="2">
    <location>
        <begin position="69"/>
        <end position="129"/>
    </location>
</feature>
<dbReference type="SMART" id="SM00398">
    <property type="entry name" value="HMG"/>
    <property type="match status" value="2"/>
</dbReference>
<feature type="domain" description="HMG box" evidence="3">
    <location>
        <begin position="257"/>
        <end position="324"/>
    </location>
</feature>
<evidence type="ECO:0000256" key="1">
    <source>
        <dbReference type="PROSITE-ProRule" id="PRU00267"/>
    </source>
</evidence>
<dbReference type="Gene3D" id="1.10.30.10">
    <property type="entry name" value="High mobility group box domain"/>
    <property type="match status" value="2"/>
</dbReference>
<dbReference type="GO" id="GO:0003677">
    <property type="term" value="F:DNA binding"/>
    <property type="evidence" value="ECO:0007669"/>
    <property type="project" value="UniProtKB-UniRule"/>
</dbReference>
<evidence type="ECO:0000313" key="4">
    <source>
        <dbReference type="EMBL" id="KAF2638159.1"/>
    </source>
</evidence>
<gene>
    <name evidence="4" type="ORF">P280DRAFT_471825</name>
</gene>
<dbReference type="EMBL" id="MU006791">
    <property type="protein sequence ID" value="KAF2638159.1"/>
    <property type="molecule type" value="Genomic_DNA"/>
</dbReference>
<dbReference type="SUPFAM" id="SSF47095">
    <property type="entry name" value="HMG-box"/>
    <property type="match status" value="2"/>
</dbReference>
<feature type="DNA-binding region" description="HMG box" evidence="1">
    <location>
        <begin position="257"/>
        <end position="324"/>
    </location>
</feature>
<dbReference type="GO" id="GO:0005634">
    <property type="term" value="C:nucleus"/>
    <property type="evidence" value="ECO:0007669"/>
    <property type="project" value="UniProtKB-UniRule"/>
</dbReference>
<protein>
    <recommendedName>
        <fullName evidence="3">HMG box domain-containing protein</fullName>
    </recommendedName>
</protein>